<comment type="caution">
    <text evidence="3">The sequence shown here is derived from an EMBL/GenBank/DDBJ whole genome shotgun (WGS) entry which is preliminary data.</text>
</comment>
<name>A0A7J7JX73_BUGNE</name>
<feature type="region of interest" description="Disordered" evidence="1">
    <location>
        <begin position="92"/>
        <end position="113"/>
    </location>
</feature>
<proteinExistence type="predicted"/>
<organism evidence="3 4">
    <name type="scientific">Bugula neritina</name>
    <name type="common">Brown bryozoan</name>
    <name type="synonym">Sertularia neritina</name>
    <dbReference type="NCBI Taxonomy" id="10212"/>
    <lineage>
        <taxon>Eukaryota</taxon>
        <taxon>Metazoa</taxon>
        <taxon>Spiralia</taxon>
        <taxon>Lophotrochozoa</taxon>
        <taxon>Bryozoa</taxon>
        <taxon>Gymnolaemata</taxon>
        <taxon>Cheilostomatida</taxon>
        <taxon>Flustrina</taxon>
        <taxon>Buguloidea</taxon>
        <taxon>Bugulidae</taxon>
        <taxon>Bugula</taxon>
    </lineage>
</organism>
<feature type="signal peptide" evidence="2">
    <location>
        <begin position="1"/>
        <end position="16"/>
    </location>
</feature>
<dbReference type="Proteomes" id="UP000593567">
    <property type="component" value="Unassembled WGS sequence"/>
</dbReference>
<feature type="compositionally biased region" description="Gly residues" evidence="1">
    <location>
        <begin position="94"/>
        <end position="105"/>
    </location>
</feature>
<keyword evidence="2" id="KW-0732">Signal</keyword>
<reference evidence="3" key="1">
    <citation type="submission" date="2020-06" db="EMBL/GenBank/DDBJ databases">
        <title>Draft genome of Bugula neritina, a colonial animal packing powerful symbionts and potential medicines.</title>
        <authorList>
            <person name="Rayko M."/>
        </authorList>
    </citation>
    <scope>NUCLEOTIDE SEQUENCE [LARGE SCALE GENOMIC DNA]</scope>
    <source>
        <strain evidence="3">Kwan_BN1</strain>
    </source>
</reference>
<evidence type="ECO:0000313" key="4">
    <source>
        <dbReference type="Proteomes" id="UP000593567"/>
    </source>
</evidence>
<dbReference type="AlphaFoldDB" id="A0A7J7JX73"/>
<dbReference type="EMBL" id="VXIV02001644">
    <property type="protein sequence ID" value="KAF6031010.1"/>
    <property type="molecule type" value="Genomic_DNA"/>
</dbReference>
<evidence type="ECO:0000256" key="2">
    <source>
        <dbReference type="SAM" id="SignalP"/>
    </source>
</evidence>
<feature type="chain" id="PRO_5029831591" evidence="2">
    <location>
        <begin position="17"/>
        <end position="113"/>
    </location>
</feature>
<evidence type="ECO:0000256" key="1">
    <source>
        <dbReference type="SAM" id="MobiDB-lite"/>
    </source>
</evidence>
<sequence>MRVLAIIACVIAVAVAYKSCKTDKDCGETECCIRNPLRVLRYGRCYQHQIAEGESCDPAYEGHCGCEEGTECMAATVTKFNIPVYQCLKPVEGSGEGSGDGSGDGLEGEIIFG</sequence>
<keyword evidence="4" id="KW-1185">Reference proteome</keyword>
<accession>A0A7J7JX73</accession>
<protein>
    <submittedName>
        <fullName evidence="3">Uncharacterized protein</fullName>
    </submittedName>
</protein>
<evidence type="ECO:0000313" key="3">
    <source>
        <dbReference type="EMBL" id="KAF6031010.1"/>
    </source>
</evidence>
<gene>
    <name evidence="3" type="ORF">EB796_010675</name>
</gene>